<dbReference type="RefSeq" id="WP_022543618.1">
    <property type="nucleotide sequence ID" value="NZ_JAIVAO010000003.1"/>
</dbReference>
<gene>
    <name evidence="1" type="ORF">FZD47_14285</name>
</gene>
<comment type="caution">
    <text evidence="1">The sequence shown here is derived from an EMBL/GenBank/DDBJ whole genome shotgun (WGS) entry which is preliminary data.</text>
</comment>
<sequence>MGYIVPFNHYQYNQYAVRDLDKKQDPFRLYPVSRVNRVENDTQWFQPEQLFQFSRPAETRYSEEKPARKVNERTVERVYGDMTGKGTLFSESI</sequence>
<reference evidence="1 2" key="1">
    <citation type="submission" date="2019-08" db="EMBL/GenBank/DDBJ databases">
        <title>Bacillus genomes from the desert of Cuatro Cienegas, Coahuila.</title>
        <authorList>
            <person name="Olmedo-Alvarez G."/>
        </authorList>
    </citation>
    <scope>NUCLEOTIDE SEQUENCE [LARGE SCALE GENOMIC DNA]</scope>
    <source>
        <strain evidence="1 2">CH37_1T</strain>
    </source>
</reference>
<evidence type="ECO:0000313" key="2">
    <source>
        <dbReference type="Proteomes" id="UP000323732"/>
    </source>
</evidence>
<dbReference type="AlphaFoldDB" id="A0A5D4SI72"/>
<name>A0A5D4SI72_9BACI</name>
<organism evidence="1 2">
    <name type="scientific">Bacillus infantis</name>
    <dbReference type="NCBI Taxonomy" id="324767"/>
    <lineage>
        <taxon>Bacteria</taxon>
        <taxon>Bacillati</taxon>
        <taxon>Bacillota</taxon>
        <taxon>Bacilli</taxon>
        <taxon>Bacillales</taxon>
        <taxon>Bacillaceae</taxon>
        <taxon>Bacillus</taxon>
    </lineage>
</organism>
<proteinExistence type="predicted"/>
<accession>A0A5D4SI72</accession>
<protein>
    <submittedName>
        <fullName evidence="1">Uncharacterized protein</fullName>
    </submittedName>
</protein>
<dbReference type="EMBL" id="VTES01000004">
    <property type="protein sequence ID" value="TYS62840.1"/>
    <property type="molecule type" value="Genomic_DNA"/>
</dbReference>
<dbReference type="Proteomes" id="UP000323732">
    <property type="component" value="Unassembled WGS sequence"/>
</dbReference>
<evidence type="ECO:0000313" key="1">
    <source>
        <dbReference type="EMBL" id="TYS62840.1"/>
    </source>
</evidence>